<keyword evidence="2" id="KW-0812">Transmembrane</keyword>
<dbReference type="EMBL" id="AYXY01000001">
    <property type="protein sequence ID" value="ETN96873.1"/>
    <property type="molecule type" value="Genomic_DNA"/>
</dbReference>
<sequence>MLRHHTQTVAINLKKMTKSIIIVLLIFMIFGCTDINHAENTIAKLENLRAENDSLRKIVADIETKYVFDSISFREIYGKDNKYERNTEFNVELLVVGYNPNKSYFVKFDSLVDGKKINPDTLKQSNGGFKYKTTLTEKENIIRIDMNVENEYGQKKMGTLLETIRTKN</sequence>
<feature type="transmembrane region" description="Helical" evidence="2">
    <location>
        <begin position="20"/>
        <end position="38"/>
    </location>
</feature>
<reference evidence="3 4" key="2">
    <citation type="journal article" date="2016" name="Genome Announc.">
        <title>Draft Genome Sequence of Zhouia amylolytica AD3, Isolated from Tidal Flat Sediment.</title>
        <authorList>
            <person name="Jia B."/>
            <person name="Jin H.M."/>
            <person name="Lee H.J."/>
            <person name="Jeon C.O."/>
        </authorList>
    </citation>
    <scope>NUCLEOTIDE SEQUENCE [LARGE SCALE GENOMIC DNA]</scope>
    <source>
        <strain evidence="3 4">AD3</strain>
    </source>
</reference>
<evidence type="ECO:0000313" key="4">
    <source>
        <dbReference type="Proteomes" id="UP000018850"/>
    </source>
</evidence>
<dbReference type="PROSITE" id="PS51257">
    <property type="entry name" value="PROKAR_LIPOPROTEIN"/>
    <property type="match status" value="1"/>
</dbReference>
<evidence type="ECO:0000256" key="1">
    <source>
        <dbReference type="SAM" id="Coils"/>
    </source>
</evidence>
<keyword evidence="2" id="KW-0472">Membrane</keyword>
<name>W2USA1_9FLAO</name>
<gene>
    <name evidence="3" type="ORF">P278_02990</name>
</gene>
<keyword evidence="1" id="KW-0175">Coiled coil</keyword>
<protein>
    <recommendedName>
        <fullName evidence="5">Lipoprotein</fullName>
    </recommendedName>
</protein>
<reference evidence="4" key="1">
    <citation type="submission" date="2013-11" db="EMBL/GenBank/DDBJ databases">
        <title>Draft genome sequence from a member of Zhouia, isolated tidal flat.</title>
        <authorList>
            <person name="Jin H."/>
            <person name="Jeon C.O."/>
        </authorList>
    </citation>
    <scope>NUCLEOTIDE SEQUENCE [LARGE SCALE GENOMIC DNA]</scope>
    <source>
        <strain evidence="4">AD3</strain>
    </source>
</reference>
<evidence type="ECO:0008006" key="5">
    <source>
        <dbReference type="Google" id="ProtNLM"/>
    </source>
</evidence>
<organism evidence="3 4">
    <name type="scientific">Zhouia amylolytica AD3</name>
    <dbReference type="NCBI Taxonomy" id="1286632"/>
    <lineage>
        <taxon>Bacteria</taxon>
        <taxon>Pseudomonadati</taxon>
        <taxon>Bacteroidota</taxon>
        <taxon>Flavobacteriia</taxon>
        <taxon>Flavobacteriales</taxon>
        <taxon>Flavobacteriaceae</taxon>
        <taxon>Zhouia</taxon>
    </lineage>
</organism>
<dbReference type="Proteomes" id="UP000018850">
    <property type="component" value="Unassembled WGS sequence"/>
</dbReference>
<comment type="caution">
    <text evidence="3">The sequence shown here is derived from an EMBL/GenBank/DDBJ whole genome shotgun (WGS) entry which is preliminary data.</text>
</comment>
<proteinExistence type="predicted"/>
<dbReference type="AlphaFoldDB" id="W2USA1"/>
<accession>W2USA1</accession>
<dbReference type="eggNOG" id="ENOG5030CMZ">
    <property type="taxonomic scope" value="Bacteria"/>
</dbReference>
<feature type="coiled-coil region" evidence="1">
    <location>
        <begin position="38"/>
        <end position="65"/>
    </location>
</feature>
<evidence type="ECO:0000256" key="2">
    <source>
        <dbReference type="SAM" id="Phobius"/>
    </source>
</evidence>
<keyword evidence="4" id="KW-1185">Reference proteome</keyword>
<evidence type="ECO:0000313" key="3">
    <source>
        <dbReference type="EMBL" id="ETN96873.1"/>
    </source>
</evidence>
<keyword evidence="2" id="KW-1133">Transmembrane helix</keyword>